<dbReference type="Gene3D" id="3.30.420.40">
    <property type="match status" value="1"/>
</dbReference>
<gene>
    <name evidence="1" type="ORF">S03H2_63472</name>
</gene>
<dbReference type="AlphaFoldDB" id="X1ITZ5"/>
<sequence length="78" mass="8179">MELGNLTTVGLDLGSTGFRAVELAWQGGAPRVVGWAALDFPKEIEDWSKANAAQTGGEIAAQLKTRGIRGKLAAHSLC</sequence>
<comment type="caution">
    <text evidence="1">The sequence shown here is derived from an EMBL/GenBank/DDBJ whole genome shotgun (WGS) entry which is preliminary data.</text>
</comment>
<accession>X1ITZ5</accession>
<dbReference type="EMBL" id="BARU01041134">
    <property type="protein sequence ID" value="GAH85187.1"/>
    <property type="molecule type" value="Genomic_DNA"/>
</dbReference>
<organism evidence="1">
    <name type="scientific">marine sediment metagenome</name>
    <dbReference type="NCBI Taxonomy" id="412755"/>
    <lineage>
        <taxon>unclassified sequences</taxon>
        <taxon>metagenomes</taxon>
        <taxon>ecological metagenomes</taxon>
    </lineage>
</organism>
<evidence type="ECO:0000313" key="1">
    <source>
        <dbReference type="EMBL" id="GAH85187.1"/>
    </source>
</evidence>
<protein>
    <submittedName>
        <fullName evidence="1">Uncharacterized protein</fullName>
    </submittedName>
</protein>
<proteinExistence type="predicted"/>
<feature type="non-terminal residue" evidence="1">
    <location>
        <position position="78"/>
    </location>
</feature>
<reference evidence="1" key="1">
    <citation type="journal article" date="2014" name="Front. Microbiol.">
        <title>High frequency of phylogenetically diverse reductive dehalogenase-homologous genes in deep subseafloor sedimentary metagenomes.</title>
        <authorList>
            <person name="Kawai M."/>
            <person name="Futagami T."/>
            <person name="Toyoda A."/>
            <person name="Takaki Y."/>
            <person name="Nishi S."/>
            <person name="Hori S."/>
            <person name="Arai W."/>
            <person name="Tsubouchi T."/>
            <person name="Morono Y."/>
            <person name="Uchiyama I."/>
            <person name="Ito T."/>
            <person name="Fujiyama A."/>
            <person name="Inagaki F."/>
            <person name="Takami H."/>
        </authorList>
    </citation>
    <scope>NUCLEOTIDE SEQUENCE</scope>
    <source>
        <strain evidence="1">Expedition CK06-06</strain>
    </source>
</reference>
<name>X1ITZ5_9ZZZZ</name>